<accession>A0ABW6IBH1</accession>
<feature type="region of interest" description="Disordered" evidence="1">
    <location>
        <begin position="15"/>
        <end position="43"/>
    </location>
</feature>
<dbReference type="PANTHER" id="PTHR31687:SF3">
    <property type="entry name" value="PROTEIN URG3"/>
    <property type="match status" value="1"/>
</dbReference>
<keyword evidence="3" id="KW-1185">Reference proteome</keyword>
<comment type="caution">
    <text evidence="2">The sequence shown here is derived from an EMBL/GenBank/DDBJ whole genome shotgun (WGS) entry which is preliminary data.</text>
</comment>
<dbReference type="RefSeq" id="WP_377961155.1">
    <property type="nucleotide sequence ID" value="NZ_JBHZOL010000020.1"/>
</dbReference>
<proteinExistence type="predicted"/>
<gene>
    <name evidence="2" type="ORF">ACFVKH_02480</name>
</gene>
<dbReference type="EMBL" id="JBHZOL010000020">
    <property type="protein sequence ID" value="MFE4105127.1"/>
    <property type="molecule type" value="Genomic_DNA"/>
</dbReference>
<evidence type="ECO:0000313" key="2">
    <source>
        <dbReference type="EMBL" id="MFE4105127.1"/>
    </source>
</evidence>
<feature type="compositionally biased region" description="Pro residues" evidence="1">
    <location>
        <begin position="22"/>
        <end position="43"/>
    </location>
</feature>
<protein>
    <submittedName>
        <fullName evidence="2">URC4/urg3 family protein</fullName>
    </submittedName>
</protein>
<organism evidence="2 3">
    <name type="scientific">Almyronema epifaneia S1</name>
    <dbReference type="NCBI Taxonomy" id="2991925"/>
    <lineage>
        <taxon>Bacteria</taxon>
        <taxon>Bacillati</taxon>
        <taxon>Cyanobacteriota</taxon>
        <taxon>Cyanophyceae</taxon>
        <taxon>Nodosilineales</taxon>
        <taxon>Nodosilineaceae</taxon>
        <taxon>Almyronema</taxon>
        <taxon>Almyronema epifaneia</taxon>
    </lineage>
</organism>
<name>A0ABW6IBH1_9CYAN</name>
<reference evidence="2 3" key="1">
    <citation type="submission" date="2024-10" db="EMBL/GenBank/DDBJ databases">
        <authorList>
            <person name="Ratan Roy A."/>
            <person name="Morales Sandoval P.H."/>
            <person name="De Los Santos Villalobos S."/>
            <person name="Chakraborty S."/>
            <person name="Mukherjee J."/>
        </authorList>
    </citation>
    <scope>NUCLEOTIDE SEQUENCE [LARGE SCALE GENOMIC DNA]</scope>
    <source>
        <strain evidence="2 3">S1</strain>
    </source>
</reference>
<sequence>MSYFWVSLKQNNTNQSLKRLPPHPTPSISTPPSPPPLSPYPPFSPSPSPTHTLYLYPHHPLYLLHLPYLPSPHPPVPLSPPSPLLPPLPYLQTPQAIRDRCSYLFDLACADRLEHFRVRLDRLEATADFVLEVTRQQYPNLNVPFHSRWRHFEVAGRSRADDLLTGLANTSTLEISRMQCDLAVVSVLLDAGAGDRWQYVDPETAEVFSRSEGLAIASLNLFKQGLFSSEADQPWQVDAVGLQQLTLAQLATGLQHTRQNPLVGLEGRLHLLQRLGQALHSHPEFFGQPLPRPGHLVDYLQAQAQPIAAAQVLAVVLQGLGEIWPGRIELDGINLGDVWPHPALTGQRLSDRLVPFHKLSQWLTYSLLEPLQTAGLEIVKLDELTGLAEYRNGGLGLDMGLLEPKHEGVMGDRHLPSSPVIIEWRALTVIALDKIAAQIRQQLSLDATQLPLVKVLQGGTWTAGRQLAKQLRGGLPPIQIESDGTVF</sequence>
<dbReference type="Proteomes" id="UP001600165">
    <property type="component" value="Unassembled WGS sequence"/>
</dbReference>
<evidence type="ECO:0000256" key="1">
    <source>
        <dbReference type="SAM" id="MobiDB-lite"/>
    </source>
</evidence>
<evidence type="ECO:0000313" key="3">
    <source>
        <dbReference type="Proteomes" id="UP001600165"/>
    </source>
</evidence>
<dbReference type="Pfam" id="PF07958">
    <property type="entry name" value="DUF1688"/>
    <property type="match status" value="1"/>
</dbReference>
<dbReference type="InterPro" id="IPR012469">
    <property type="entry name" value="DUF1688"/>
</dbReference>
<dbReference type="PANTHER" id="PTHR31687">
    <property type="match status" value="1"/>
</dbReference>